<dbReference type="Gene3D" id="1.10.10.10">
    <property type="entry name" value="Winged helix-like DNA-binding domain superfamily/Winged helix DNA-binding domain"/>
    <property type="match status" value="1"/>
</dbReference>
<accession>A0A1X7JE55</accession>
<name>A0A1X7JE55_9BACT</name>
<dbReference type="GO" id="GO:0003700">
    <property type="term" value="F:DNA-binding transcription factor activity"/>
    <property type="evidence" value="ECO:0007669"/>
    <property type="project" value="InterPro"/>
</dbReference>
<evidence type="ECO:0000256" key="1">
    <source>
        <dbReference type="ARBA" id="ARBA00023015"/>
    </source>
</evidence>
<reference evidence="6" key="1">
    <citation type="submission" date="2017-04" db="EMBL/GenBank/DDBJ databases">
        <authorList>
            <person name="Varghese N."/>
            <person name="Submissions S."/>
        </authorList>
    </citation>
    <scope>NUCLEOTIDE SEQUENCE [LARGE SCALE GENOMIC DNA]</scope>
    <source>
        <strain evidence="6">USBA 82</strain>
    </source>
</reference>
<keyword evidence="6" id="KW-1185">Reference proteome</keyword>
<dbReference type="PRINTS" id="PR00035">
    <property type="entry name" value="HTHGNTR"/>
</dbReference>
<evidence type="ECO:0000256" key="3">
    <source>
        <dbReference type="ARBA" id="ARBA00023163"/>
    </source>
</evidence>
<gene>
    <name evidence="5" type="ORF">SAMN06275492_11118</name>
</gene>
<dbReference type="Proteomes" id="UP000193355">
    <property type="component" value="Unassembled WGS sequence"/>
</dbReference>
<dbReference type="CDD" id="cd07377">
    <property type="entry name" value="WHTH_GntR"/>
    <property type="match status" value="1"/>
</dbReference>
<proteinExistence type="predicted"/>
<sequence>MPIRKRADLKDEIGSLSYIWDLSLYFESNLLTEEKKEIYFNYSVDRIPSCGGIVMTVGSLEYVTLSSQMFDYLRREIIVSSEFKDGVYIREGDIAERLGVSRAPVREALKQMEMMGLVVSVPRRGVKVRLFSKEELDELYEMRVILEGVVFRTIVENGLFTSEVRPKFEKMLEELLFICEGEGSRRDKILLFCDRDLAFHKSLAELSGKIWTSRALETLYCQLHLALLGELEEVEVLADLVRLHYHIIEYLSSGDLEKLTSDRRYSYFNRRKTTLEGAGGG</sequence>
<dbReference type="Pfam" id="PF00392">
    <property type="entry name" value="GntR"/>
    <property type="match status" value="1"/>
</dbReference>
<dbReference type="InterPro" id="IPR000524">
    <property type="entry name" value="Tscrpt_reg_HTH_GntR"/>
</dbReference>
<dbReference type="SUPFAM" id="SSF48008">
    <property type="entry name" value="GntR ligand-binding domain-like"/>
    <property type="match status" value="1"/>
</dbReference>
<dbReference type="InterPro" id="IPR036390">
    <property type="entry name" value="WH_DNA-bd_sf"/>
</dbReference>
<dbReference type="InterPro" id="IPR036388">
    <property type="entry name" value="WH-like_DNA-bd_sf"/>
</dbReference>
<dbReference type="AlphaFoldDB" id="A0A1X7JE55"/>
<dbReference type="InterPro" id="IPR008920">
    <property type="entry name" value="TF_FadR/GntR_C"/>
</dbReference>
<dbReference type="InterPro" id="IPR011711">
    <property type="entry name" value="GntR_C"/>
</dbReference>
<dbReference type="Pfam" id="PF07729">
    <property type="entry name" value="FCD"/>
    <property type="match status" value="1"/>
</dbReference>
<feature type="domain" description="HTH gntR-type" evidence="4">
    <location>
        <begin position="63"/>
        <end position="131"/>
    </location>
</feature>
<dbReference type="PANTHER" id="PTHR43537">
    <property type="entry name" value="TRANSCRIPTIONAL REGULATOR, GNTR FAMILY"/>
    <property type="match status" value="1"/>
</dbReference>
<keyword evidence="1" id="KW-0805">Transcription regulation</keyword>
<dbReference type="SUPFAM" id="SSF46785">
    <property type="entry name" value="Winged helix' DNA-binding domain"/>
    <property type="match status" value="1"/>
</dbReference>
<protein>
    <submittedName>
        <fullName evidence="5">DNA-binding transcriptional regulator, GntR family</fullName>
    </submittedName>
</protein>
<evidence type="ECO:0000313" key="5">
    <source>
        <dbReference type="EMBL" id="SMG26127.1"/>
    </source>
</evidence>
<dbReference type="GO" id="GO:0003677">
    <property type="term" value="F:DNA binding"/>
    <property type="evidence" value="ECO:0007669"/>
    <property type="project" value="UniProtKB-KW"/>
</dbReference>
<dbReference type="PROSITE" id="PS50949">
    <property type="entry name" value="HTH_GNTR"/>
    <property type="match status" value="1"/>
</dbReference>
<keyword evidence="2 5" id="KW-0238">DNA-binding</keyword>
<dbReference type="EMBL" id="FXBB01000011">
    <property type="protein sequence ID" value="SMG26127.1"/>
    <property type="molecule type" value="Genomic_DNA"/>
</dbReference>
<evidence type="ECO:0000259" key="4">
    <source>
        <dbReference type="PROSITE" id="PS50949"/>
    </source>
</evidence>
<dbReference type="STRING" id="561720.SAMN06275492_11118"/>
<organism evidence="5 6">
    <name type="scientific">Dethiosulfovibrio salsuginis</name>
    <dbReference type="NCBI Taxonomy" id="561720"/>
    <lineage>
        <taxon>Bacteria</taxon>
        <taxon>Thermotogati</taxon>
        <taxon>Synergistota</taxon>
        <taxon>Synergistia</taxon>
        <taxon>Synergistales</taxon>
        <taxon>Dethiosulfovibrionaceae</taxon>
        <taxon>Dethiosulfovibrio</taxon>
    </lineage>
</organism>
<evidence type="ECO:0000313" key="6">
    <source>
        <dbReference type="Proteomes" id="UP000193355"/>
    </source>
</evidence>
<dbReference type="SMART" id="SM00345">
    <property type="entry name" value="HTH_GNTR"/>
    <property type="match status" value="1"/>
</dbReference>
<dbReference type="PANTHER" id="PTHR43537:SF5">
    <property type="entry name" value="UXU OPERON TRANSCRIPTIONAL REGULATOR"/>
    <property type="match status" value="1"/>
</dbReference>
<keyword evidence="3" id="KW-0804">Transcription</keyword>
<evidence type="ECO:0000256" key="2">
    <source>
        <dbReference type="ARBA" id="ARBA00023125"/>
    </source>
</evidence>
<dbReference type="Gene3D" id="1.20.120.530">
    <property type="entry name" value="GntR ligand-binding domain-like"/>
    <property type="match status" value="1"/>
</dbReference>